<proteinExistence type="predicted"/>
<keyword evidence="1" id="KW-0812">Transmembrane</keyword>
<comment type="caution">
    <text evidence="2">The sequence shown here is derived from an EMBL/GenBank/DDBJ whole genome shotgun (WGS) entry which is preliminary data.</text>
</comment>
<protein>
    <submittedName>
        <fullName evidence="2">Uncharacterized protein</fullName>
    </submittedName>
</protein>
<feature type="transmembrane region" description="Helical" evidence="1">
    <location>
        <begin position="40"/>
        <end position="62"/>
    </location>
</feature>
<organism evidence="2 3">
    <name type="scientific">Elysia crispata</name>
    <name type="common">lettuce slug</name>
    <dbReference type="NCBI Taxonomy" id="231223"/>
    <lineage>
        <taxon>Eukaryota</taxon>
        <taxon>Metazoa</taxon>
        <taxon>Spiralia</taxon>
        <taxon>Lophotrochozoa</taxon>
        <taxon>Mollusca</taxon>
        <taxon>Gastropoda</taxon>
        <taxon>Heterobranchia</taxon>
        <taxon>Euthyneura</taxon>
        <taxon>Panpulmonata</taxon>
        <taxon>Sacoglossa</taxon>
        <taxon>Placobranchoidea</taxon>
        <taxon>Plakobranchidae</taxon>
        <taxon>Elysia</taxon>
    </lineage>
</organism>
<gene>
    <name evidence="2" type="ORF">RRG08_015295</name>
</gene>
<accession>A0AAE0ZTP9</accession>
<keyword evidence="1" id="KW-0472">Membrane</keyword>
<dbReference type="EMBL" id="JAWDGP010003317">
    <property type="protein sequence ID" value="KAK3775448.1"/>
    <property type="molecule type" value="Genomic_DNA"/>
</dbReference>
<evidence type="ECO:0000256" key="1">
    <source>
        <dbReference type="SAM" id="Phobius"/>
    </source>
</evidence>
<dbReference type="Proteomes" id="UP001283361">
    <property type="component" value="Unassembled WGS sequence"/>
</dbReference>
<keyword evidence="1" id="KW-1133">Transmembrane helix</keyword>
<evidence type="ECO:0000313" key="2">
    <source>
        <dbReference type="EMBL" id="KAK3775448.1"/>
    </source>
</evidence>
<sequence length="131" mass="14498">MMEEEKEEEKLPQSVYVGDLFTFHSVFRNTFSLFLRTEGFYGIILCNGTILCSIALVVTASFRATARGAQWGYGLASGCGRSCKKYWKGGGIVDVWTIGQAIHYAKCCTAARRRDMPGAVSQEFRAFTGSI</sequence>
<reference evidence="2" key="1">
    <citation type="journal article" date="2023" name="G3 (Bethesda)">
        <title>A reference genome for the long-term kleptoplast-retaining sea slug Elysia crispata morphotype clarki.</title>
        <authorList>
            <person name="Eastman K.E."/>
            <person name="Pendleton A.L."/>
            <person name="Shaikh M.A."/>
            <person name="Suttiyut T."/>
            <person name="Ogas R."/>
            <person name="Tomko P."/>
            <person name="Gavelis G."/>
            <person name="Widhalm J.R."/>
            <person name="Wisecaver J.H."/>
        </authorList>
    </citation>
    <scope>NUCLEOTIDE SEQUENCE</scope>
    <source>
        <strain evidence="2">ECLA1</strain>
    </source>
</reference>
<keyword evidence="3" id="KW-1185">Reference proteome</keyword>
<dbReference type="AlphaFoldDB" id="A0AAE0ZTP9"/>
<evidence type="ECO:0000313" key="3">
    <source>
        <dbReference type="Proteomes" id="UP001283361"/>
    </source>
</evidence>
<name>A0AAE0ZTP9_9GAST</name>